<dbReference type="EMBL" id="RJTL01000010">
    <property type="protein sequence ID" value="RNM08423.1"/>
    <property type="molecule type" value="Genomic_DNA"/>
</dbReference>
<sequence length="70" mass="7896">MPIEEVLTKLYGPLLNLAQLAKVLHRSADGLRICLRSDSDWSRSINAARIKLGRRVYFRTAQISKVLSGE</sequence>
<name>A0A454TUC1_9RALS</name>
<reference evidence="1 2" key="1">
    <citation type="submission" date="2018-10" db="EMBL/GenBank/DDBJ databases">
        <title>Draft Genome Sequence of Ralstonia pseudosolanacearum (R. solanacearum phylotype I) Strain Tg03 Isolated from Luffa cylindrica in China.</title>
        <authorList>
            <person name="Yuan G.-Q."/>
            <person name="Li Q.-Q."/>
            <person name="Zhang Y.-W."/>
        </authorList>
    </citation>
    <scope>NUCLEOTIDE SEQUENCE [LARGE SCALE GENOMIC DNA]</scope>
    <source>
        <strain evidence="1 2">Tg03</strain>
    </source>
</reference>
<evidence type="ECO:0000313" key="1">
    <source>
        <dbReference type="EMBL" id="RNM08423.1"/>
    </source>
</evidence>
<keyword evidence="1" id="KW-0238">DNA-binding</keyword>
<proteinExistence type="predicted"/>
<dbReference type="GO" id="GO:0003677">
    <property type="term" value="F:DNA binding"/>
    <property type="evidence" value="ECO:0007669"/>
    <property type="project" value="UniProtKB-KW"/>
</dbReference>
<comment type="caution">
    <text evidence="1">The sequence shown here is derived from an EMBL/GenBank/DDBJ whole genome shotgun (WGS) entry which is preliminary data.</text>
</comment>
<protein>
    <submittedName>
        <fullName evidence="1">DNA-binding protein</fullName>
    </submittedName>
</protein>
<evidence type="ECO:0000313" key="2">
    <source>
        <dbReference type="Proteomes" id="UP000271222"/>
    </source>
</evidence>
<dbReference type="Proteomes" id="UP000271222">
    <property type="component" value="Unassembled WGS sequence"/>
</dbReference>
<dbReference type="AlphaFoldDB" id="A0A454TUC1"/>
<organism evidence="1 2">
    <name type="scientific">Ralstonia pseudosolanacearum</name>
    <dbReference type="NCBI Taxonomy" id="1310165"/>
    <lineage>
        <taxon>Bacteria</taxon>
        <taxon>Pseudomonadati</taxon>
        <taxon>Pseudomonadota</taxon>
        <taxon>Betaproteobacteria</taxon>
        <taxon>Burkholderiales</taxon>
        <taxon>Burkholderiaceae</taxon>
        <taxon>Ralstonia</taxon>
        <taxon>Ralstonia solanacearum species complex</taxon>
    </lineage>
</organism>
<gene>
    <name evidence="1" type="ORF">EGA29_08090</name>
</gene>
<accession>A0A454TUC1</accession>
<dbReference type="OrthoDB" id="8910937at2"/>